<proteinExistence type="predicted"/>
<dbReference type="AlphaFoldDB" id="A0A7S4FUA8"/>
<sequence length="168" mass="18445">MGPPSLENKADHSPNWIERPSARMHRGESREGGHDTTRCVGDGPRTTMHRRGPHAGLPRPCPGRNERTGDARHASLRHAAGVRQGKLVSQGTSPYQCAGRWCPLLPLPELSRNQLRPVSKSTPSSACWSRLTLRTPLGTFFSAIEIGVERCKAVGTVAFSRLRSVTHR</sequence>
<gene>
    <name evidence="2" type="ORF">EGYM00163_LOCUS24962</name>
</gene>
<evidence type="ECO:0000313" key="2">
    <source>
        <dbReference type="EMBL" id="CAE0813811.1"/>
    </source>
</evidence>
<organism evidence="2">
    <name type="scientific">Eutreptiella gymnastica</name>
    <dbReference type="NCBI Taxonomy" id="73025"/>
    <lineage>
        <taxon>Eukaryota</taxon>
        <taxon>Discoba</taxon>
        <taxon>Euglenozoa</taxon>
        <taxon>Euglenida</taxon>
        <taxon>Spirocuta</taxon>
        <taxon>Euglenophyceae</taxon>
        <taxon>Eutreptiales</taxon>
        <taxon>Eutreptiaceae</taxon>
        <taxon>Eutreptiella</taxon>
    </lineage>
</organism>
<evidence type="ECO:0000256" key="1">
    <source>
        <dbReference type="SAM" id="MobiDB-lite"/>
    </source>
</evidence>
<protein>
    <submittedName>
        <fullName evidence="2">Uncharacterized protein</fullName>
    </submittedName>
</protein>
<name>A0A7S4FUA8_9EUGL</name>
<dbReference type="EMBL" id="HBJA01071021">
    <property type="protein sequence ID" value="CAE0813811.1"/>
    <property type="molecule type" value="Transcribed_RNA"/>
</dbReference>
<accession>A0A7S4FUA8</accession>
<feature type="region of interest" description="Disordered" evidence="1">
    <location>
        <begin position="1"/>
        <end position="71"/>
    </location>
</feature>
<feature type="compositionally biased region" description="Basic and acidic residues" evidence="1">
    <location>
        <begin position="25"/>
        <end position="37"/>
    </location>
</feature>
<reference evidence="2" key="1">
    <citation type="submission" date="2021-01" db="EMBL/GenBank/DDBJ databases">
        <authorList>
            <person name="Corre E."/>
            <person name="Pelletier E."/>
            <person name="Niang G."/>
            <person name="Scheremetjew M."/>
            <person name="Finn R."/>
            <person name="Kale V."/>
            <person name="Holt S."/>
            <person name="Cochrane G."/>
            <person name="Meng A."/>
            <person name="Brown T."/>
            <person name="Cohen L."/>
        </authorList>
    </citation>
    <scope>NUCLEOTIDE SEQUENCE</scope>
    <source>
        <strain evidence="2">CCMP1594</strain>
    </source>
</reference>